<comment type="caution">
    <text evidence="2">The sequence shown here is derived from an EMBL/GenBank/DDBJ whole genome shotgun (WGS) entry which is preliminary data.</text>
</comment>
<proteinExistence type="predicted"/>
<reference evidence="2 3" key="1">
    <citation type="journal article" date="2018" name="Front. Plant Sci.">
        <title>Red Clover (Trifolium pratense) and Zigzag Clover (T. medium) - A Picture of Genomic Similarities and Differences.</title>
        <authorList>
            <person name="Dluhosova J."/>
            <person name="Istvanek J."/>
            <person name="Nedelnik J."/>
            <person name="Repkova J."/>
        </authorList>
    </citation>
    <scope>NUCLEOTIDE SEQUENCE [LARGE SCALE GENOMIC DNA]</scope>
    <source>
        <strain evidence="3">cv. 10/8</strain>
        <tissue evidence="2">Leaf</tissue>
    </source>
</reference>
<evidence type="ECO:0000256" key="1">
    <source>
        <dbReference type="SAM" id="MobiDB-lite"/>
    </source>
</evidence>
<keyword evidence="3" id="KW-1185">Reference proteome</keyword>
<feature type="compositionally biased region" description="Acidic residues" evidence="1">
    <location>
        <begin position="23"/>
        <end position="33"/>
    </location>
</feature>
<dbReference type="Proteomes" id="UP000265520">
    <property type="component" value="Unassembled WGS sequence"/>
</dbReference>
<feature type="compositionally biased region" description="Polar residues" evidence="1">
    <location>
        <begin position="34"/>
        <end position="49"/>
    </location>
</feature>
<sequence length="61" mass="7121">MIEVWNKIDYEEECTDVDEYLDEDEEAGEEDVNTDTLTETENASEQSLCDSDVMEEKEDYS</sequence>
<dbReference type="EMBL" id="LXQA010155637">
    <property type="protein sequence ID" value="MCI26843.1"/>
    <property type="molecule type" value="Genomic_DNA"/>
</dbReference>
<evidence type="ECO:0000313" key="3">
    <source>
        <dbReference type="Proteomes" id="UP000265520"/>
    </source>
</evidence>
<feature type="compositionally biased region" description="Acidic residues" evidence="1">
    <location>
        <begin position="52"/>
        <end position="61"/>
    </location>
</feature>
<feature type="region of interest" description="Disordered" evidence="1">
    <location>
        <begin position="23"/>
        <end position="61"/>
    </location>
</feature>
<name>A0A392QR27_9FABA</name>
<evidence type="ECO:0000313" key="2">
    <source>
        <dbReference type="EMBL" id="MCI26843.1"/>
    </source>
</evidence>
<accession>A0A392QR27</accession>
<organism evidence="2 3">
    <name type="scientific">Trifolium medium</name>
    <dbReference type="NCBI Taxonomy" id="97028"/>
    <lineage>
        <taxon>Eukaryota</taxon>
        <taxon>Viridiplantae</taxon>
        <taxon>Streptophyta</taxon>
        <taxon>Embryophyta</taxon>
        <taxon>Tracheophyta</taxon>
        <taxon>Spermatophyta</taxon>
        <taxon>Magnoliopsida</taxon>
        <taxon>eudicotyledons</taxon>
        <taxon>Gunneridae</taxon>
        <taxon>Pentapetalae</taxon>
        <taxon>rosids</taxon>
        <taxon>fabids</taxon>
        <taxon>Fabales</taxon>
        <taxon>Fabaceae</taxon>
        <taxon>Papilionoideae</taxon>
        <taxon>50 kb inversion clade</taxon>
        <taxon>NPAAA clade</taxon>
        <taxon>Hologalegina</taxon>
        <taxon>IRL clade</taxon>
        <taxon>Trifolieae</taxon>
        <taxon>Trifolium</taxon>
    </lineage>
</organism>
<protein>
    <submittedName>
        <fullName evidence="2">GTP-binding protein HflX</fullName>
    </submittedName>
</protein>
<feature type="non-terminal residue" evidence="2">
    <location>
        <position position="61"/>
    </location>
</feature>
<dbReference type="AlphaFoldDB" id="A0A392QR27"/>